<organism evidence="2 3">
    <name type="scientific">Thelephora terrestris</name>
    <dbReference type="NCBI Taxonomy" id="56493"/>
    <lineage>
        <taxon>Eukaryota</taxon>
        <taxon>Fungi</taxon>
        <taxon>Dikarya</taxon>
        <taxon>Basidiomycota</taxon>
        <taxon>Agaricomycotina</taxon>
        <taxon>Agaricomycetes</taxon>
        <taxon>Thelephorales</taxon>
        <taxon>Thelephoraceae</taxon>
        <taxon>Thelephora</taxon>
    </lineage>
</organism>
<evidence type="ECO:0000313" key="3">
    <source>
        <dbReference type="Proteomes" id="UP000736335"/>
    </source>
</evidence>
<comment type="caution">
    <text evidence="2">The sequence shown here is derived from an EMBL/GenBank/DDBJ whole genome shotgun (WGS) entry which is preliminary data.</text>
</comment>
<dbReference type="OrthoDB" id="3253399at2759"/>
<feature type="region of interest" description="Disordered" evidence="1">
    <location>
        <begin position="1"/>
        <end position="203"/>
    </location>
</feature>
<feature type="compositionally biased region" description="Polar residues" evidence="1">
    <location>
        <begin position="153"/>
        <end position="178"/>
    </location>
</feature>
<dbReference type="AlphaFoldDB" id="A0A9P6L999"/>
<dbReference type="EMBL" id="WIUZ02000004">
    <property type="protein sequence ID" value="KAF9788268.1"/>
    <property type="molecule type" value="Genomic_DNA"/>
</dbReference>
<evidence type="ECO:0000313" key="2">
    <source>
        <dbReference type="EMBL" id="KAF9788268.1"/>
    </source>
</evidence>
<gene>
    <name evidence="2" type="ORF">BJ322DRAFT_1106280</name>
</gene>
<dbReference type="Proteomes" id="UP000736335">
    <property type="component" value="Unassembled WGS sequence"/>
</dbReference>
<proteinExistence type="predicted"/>
<feature type="compositionally biased region" description="Basic and acidic residues" evidence="1">
    <location>
        <begin position="79"/>
        <end position="88"/>
    </location>
</feature>
<reference evidence="2" key="1">
    <citation type="journal article" date="2020" name="Nat. Commun.">
        <title>Large-scale genome sequencing of mycorrhizal fungi provides insights into the early evolution of symbiotic traits.</title>
        <authorList>
            <person name="Miyauchi S."/>
            <person name="Kiss E."/>
            <person name="Kuo A."/>
            <person name="Drula E."/>
            <person name="Kohler A."/>
            <person name="Sanchez-Garcia M."/>
            <person name="Morin E."/>
            <person name="Andreopoulos B."/>
            <person name="Barry K.W."/>
            <person name="Bonito G."/>
            <person name="Buee M."/>
            <person name="Carver A."/>
            <person name="Chen C."/>
            <person name="Cichocki N."/>
            <person name="Clum A."/>
            <person name="Culley D."/>
            <person name="Crous P.W."/>
            <person name="Fauchery L."/>
            <person name="Girlanda M."/>
            <person name="Hayes R.D."/>
            <person name="Keri Z."/>
            <person name="LaButti K."/>
            <person name="Lipzen A."/>
            <person name="Lombard V."/>
            <person name="Magnuson J."/>
            <person name="Maillard F."/>
            <person name="Murat C."/>
            <person name="Nolan M."/>
            <person name="Ohm R.A."/>
            <person name="Pangilinan J."/>
            <person name="Pereira M.F."/>
            <person name="Perotto S."/>
            <person name="Peter M."/>
            <person name="Pfister S."/>
            <person name="Riley R."/>
            <person name="Sitrit Y."/>
            <person name="Stielow J.B."/>
            <person name="Szollosi G."/>
            <person name="Zifcakova L."/>
            <person name="Stursova M."/>
            <person name="Spatafora J.W."/>
            <person name="Tedersoo L."/>
            <person name="Vaario L.M."/>
            <person name="Yamada A."/>
            <person name="Yan M."/>
            <person name="Wang P."/>
            <person name="Xu J."/>
            <person name="Bruns T."/>
            <person name="Baldrian P."/>
            <person name="Vilgalys R."/>
            <person name="Dunand C."/>
            <person name="Henrissat B."/>
            <person name="Grigoriev I.V."/>
            <person name="Hibbett D."/>
            <person name="Nagy L.G."/>
            <person name="Martin F.M."/>
        </authorList>
    </citation>
    <scope>NUCLEOTIDE SEQUENCE</scope>
    <source>
        <strain evidence="2">UH-Tt-Lm1</strain>
    </source>
</reference>
<protein>
    <submittedName>
        <fullName evidence="2">Uncharacterized protein</fullName>
    </submittedName>
</protein>
<feature type="compositionally biased region" description="Basic and acidic residues" evidence="1">
    <location>
        <begin position="123"/>
        <end position="148"/>
    </location>
</feature>
<reference evidence="2" key="2">
    <citation type="submission" date="2020-11" db="EMBL/GenBank/DDBJ databases">
        <authorList>
            <consortium name="DOE Joint Genome Institute"/>
            <person name="Kuo A."/>
            <person name="Miyauchi S."/>
            <person name="Kiss E."/>
            <person name="Drula E."/>
            <person name="Kohler A."/>
            <person name="Sanchez-Garcia M."/>
            <person name="Andreopoulos B."/>
            <person name="Barry K.W."/>
            <person name="Bonito G."/>
            <person name="Buee M."/>
            <person name="Carver A."/>
            <person name="Chen C."/>
            <person name="Cichocki N."/>
            <person name="Clum A."/>
            <person name="Culley D."/>
            <person name="Crous P.W."/>
            <person name="Fauchery L."/>
            <person name="Girlanda M."/>
            <person name="Hayes R."/>
            <person name="Keri Z."/>
            <person name="Labutti K."/>
            <person name="Lipzen A."/>
            <person name="Lombard V."/>
            <person name="Magnuson J."/>
            <person name="Maillard F."/>
            <person name="Morin E."/>
            <person name="Murat C."/>
            <person name="Nolan M."/>
            <person name="Ohm R."/>
            <person name="Pangilinan J."/>
            <person name="Pereira M."/>
            <person name="Perotto S."/>
            <person name="Peter M."/>
            <person name="Riley R."/>
            <person name="Sitrit Y."/>
            <person name="Stielow B."/>
            <person name="Szollosi G."/>
            <person name="Zifcakova L."/>
            <person name="Stursova M."/>
            <person name="Spatafora J.W."/>
            <person name="Tedersoo L."/>
            <person name="Vaario L.-M."/>
            <person name="Yamada A."/>
            <person name="Yan M."/>
            <person name="Wang P."/>
            <person name="Xu J."/>
            <person name="Bruns T."/>
            <person name="Baldrian P."/>
            <person name="Vilgalys R."/>
            <person name="Henrissat B."/>
            <person name="Grigoriev I.V."/>
            <person name="Hibbett D."/>
            <person name="Nagy L.G."/>
            <person name="Martin F.M."/>
        </authorList>
    </citation>
    <scope>NUCLEOTIDE SEQUENCE</scope>
    <source>
        <strain evidence="2">UH-Tt-Lm1</strain>
    </source>
</reference>
<keyword evidence="3" id="KW-1185">Reference proteome</keyword>
<sequence length="203" mass="22453">MSSSENDSDIPEHVSLSASKRQVIGRNKDVAKELAQAKSKRKEHNRERDRRLKEQSLKQRATLISDSEAEEERSTDEDAAAKDPRLLPDHLFAAAFSQPSSAPHSSVPEDAPQETRQRKRKRADLGSRDRVIGSRTLRTLDKASDRAAARRTLPSSSVSKFSSRALNTKGTLSLSRVQGWQRKAANTGVMKTGNGPAAHFVRT</sequence>
<evidence type="ECO:0000256" key="1">
    <source>
        <dbReference type="SAM" id="MobiDB-lite"/>
    </source>
</evidence>
<accession>A0A9P6L999</accession>
<name>A0A9P6L999_9AGAM</name>
<feature type="compositionally biased region" description="Basic and acidic residues" evidence="1">
    <location>
        <begin position="44"/>
        <end position="57"/>
    </location>
</feature>
<feature type="compositionally biased region" description="Acidic residues" evidence="1">
    <location>
        <begin position="67"/>
        <end position="78"/>
    </location>
</feature>
<feature type="compositionally biased region" description="Low complexity" evidence="1">
    <location>
        <begin position="92"/>
        <end position="106"/>
    </location>
</feature>